<reference evidence="2" key="1">
    <citation type="submission" date="2012-07" db="EMBL/GenBank/DDBJ databases">
        <title>Genome of the Chinese tree shrew, a rising model animal genetically related to primates.</title>
        <authorList>
            <person name="Zhang G."/>
            <person name="Fan Y."/>
            <person name="Yao Y."/>
            <person name="Huang Z."/>
        </authorList>
    </citation>
    <scope>NUCLEOTIDE SEQUENCE [LARGE SCALE GENOMIC DNA]</scope>
</reference>
<dbReference type="PANTHER" id="PTHR11626:SF2">
    <property type="entry name" value="SQUALENE SYNTHASE"/>
    <property type="match status" value="1"/>
</dbReference>
<reference evidence="2" key="2">
    <citation type="journal article" date="2013" name="Nat. Commun.">
        <title>Genome of the Chinese tree shrew.</title>
        <authorList>
            <person name="Fan Y."/>
            <person name="Huang Z.Y."/>
            <person name="Cao C.C."/>
            <person name="Chen C.S."/>
            <person name="Chen Y.X."/>
            <person name="Fan D.D."/>
            <person name="He J."/>
            <person name="Hou H.L."/>
            <person name="Hu L."/>
            <person name="Hu X.T."/>
            <person name="Jiang X.T."/>
            <person name="Lai R."/>
            <person name="Lang Y.S."/>
            <person name="Liang B."/>
            <person name="Liao S.G."/>
            <person name="Mu D."/>
            <person name="Ma Y.Y."/>
            <person name="Niu Y.Y."/>
            <person name="Sun X.Q."/>
            <person name="Xia J.Q."/>
            <person name="Xiao J."/>
            <person name="Xiong Z.Q."/>
            <person name="Xu L."/>
            <person name="Yang L."/>
            <person name="Zhang Y."/>
            <person name="Zhao W."/>
            <person name="Zhao X.D."/>
            <person name="Zheng Y.T."/>
            <person name="Zhou J.M."/>
            <person name="Zhu Y.B."/>
            <person name="Zhang G.J."/>
            <person name="Wang J."/>
            <person name="Yao Y.G."/>
        </authorList>
    </citation>
    <scope>NUCLEOTIDE SEQUENCE [LARGE SCALE GENOMIC DNA]</scope>
</reference>
<sequence>MELVRCLGHPEEFYNLFRFRIGGKWKVIAKKDQDSLSSSLETCYQYLNQASRSFTAVVQTIGTEIRHAVCIFYLVLRALDTLEDDMTIMEKGPAITQLSLFPLRT</sequence>
<dbReference type="GO" id="GO:0045338">
    <property type="term" value="P:farnesyl diphosphate metabolic process"/>
    <property type="evidence" value="ECO:0007669"/>
    <property type="project" value="InterPro"/>
</dbReference>
<evidence type="ECO:0000313" key="1">
    <source>
        <dbReference type="EMBL" id="ELW61808.1"/>
    </source>
</evidence>
<evidence type="ECO:0000313" key="2">
    <source>
        <dbReference type="Proteomes" id="UP000011518"/>
    </source>
</evidence>
<protein>
    <submittedName>
        <fullName evidence="1">Squalene synthase</fullName>
    </submittedName>
</protein>
<gene>
    <name evidence="1" type="ORF">TREES_T100014229</name>
</gene>
<dbReference type="GO" id="GO:0005789">
    <property type="term" value="C:endoplasmic reticulum membrane"/>
    <property type="evidence" value="ECO:0007669"/>
    <property type="project" value="TreeGrafter"/>
</dbReference>
<dbReference type="GO" id="GO:0006695">
    <property type="term" value="P:cholesterol biosynthetic process"/>
    <property type="evidence" value="ECO:0007669"/>
    <property type="project" value="TreeGrafter"/>
</dbReference>
<keyword evidence="2" id="KW-1185">Reference proteome</keyword>
<dbReference type="EMBL" id="KB320853">
    <property type="protein sequence ID" value="ELW61808.1"/>
    <property type="molecule type" value="Genomic_DNA"/>
</dbReference>
<dbReference type="STRING" id="246437.L9KGK1"/>
<dbReference type="InParanoid" id="L9KGK1"/>
<dbReference type="InterPro" id="IPR044844">
    <property type="entry name" value="Trans_IPPS_euk-type"/>
</dbReference>
<name>L9KGK1_TUPCH</name>
<proteinExistence type="predicted"/>
<organism evidence="1 2">
    <name type="scientific">Tupaia chinensis</name>
    <name type="common">Chinese tree shrew</name>
    <name type="synonym">Tupaia belangeri chinensis</name>
    <dbReference type="NCBI Taxonomy" id="246437"/>
    <lineage>
        <taxon>Eukaryota</taxon>
        <taxon>Metazoa</taxon>
        <taxon>Chordata</taxon>
        <taxon>Craniata</taxon>
        <taxon>Vertebrata</taxon>
        <taxon>Euteleostomi</taxon>
        <taxon>Mammalia</taxon>
        <taxon>Eutheria</taxon>
        <taxon>Euarchontoglires</taxon>
        <taxon>Scandentia</taxon>
        <taxon>Tupaiidae</taxon>
        <taxon>Tupaia</taxon>
    </lineage>
</organism>
<dbReference type="Gene3D" id="1.10.600.10">
    <property type="entry name" value="Farnesyl Diphosphate Synthase"/>
    <property type="match status" value="1"/>
</dbReference>
<dbReference type="InterPro" id="IPR008949">
    <property type="entry name" value="Isoprenoid_synthase_dom_sf"/>
</dbReference>
<accession>L9KGK1</accession>
<dbReference type="Proteomes" id="UP000011518">
    <property type="component" value="Unassembled WGS sequence"/>
</dbReference>
<dbReference type="AlphaFoldDB" id="L9KGK1"/>
<dbReference type="GO" id="GO:0051996">
    <property type="term" value="F:squalene synthase [NAD(P)H] activity"/>
    <property type="evidence" value="ECO:0007669"/>
    <property type="project" value="InterPro"/>
</dbReference>
<dbReference type="SUPFAM" id="SSF48576">
    <property type="entry name" value="Terpenoid synthases"/>
    <property type="match status" value="1"/>
</dbReference>
<dbReference type="PANTHER" id="PTHR11626">
    <property type="entry name" value="FARNESYL-DIPHOSPHATE FARNESYLTRANSFERASE"/>
    <property type="match status" value="1"/>
</dbReference>